<evidence type="ECO:0000259" key="2">
    <source>
        <dbReference type="Pfam" id="PF24086"/>
    </source>
</evidence>
<evidence type="ECO:0000313" key="4">
    <source>
        <dbReference type="Proteomes" id="UP001172673"/>
    </source>
</evidence>
<gene>
    <name evidence="3" type="ORF">H2200_011604</name>
</gene>
<name>A0AA38WZM3_9EURO</name>
<dbReference type="AlphaFoldDB" id="A0AA38WZM3"/>
<feature type="domain" description="DUF7371" evidence="2">
    <location>
        <begin position="349"/>
        <end position="548"/>
    </location>
</feature>
<reference evidence="3" key="1">
    <citation type="submission" date="2022-10" db="EMBL/GenBank/DDBJ databases">
        <title>Culturing micro-colonial fungi from biological soil crusts in the Mojave desert and describing Neophaeococcomyces mojavensis, and introducing the new genera and species Taxawa tesnikishii.</title>
        <authorList>
            <person name="Kurbessoian T."/>
            <person name="Stajich J.E."/>
        </authorList>
    </citation>
    <scope>NUCLEOTIDE SEQUENCE</scope>
    <source>
        <strain evidence="3">TK_41</strain>
    </source>
</reference>
<dbReference type="InterPro" id="IPR055795">
    <property type="entry name" value="DUF7371"/>
</dbReference>
<feature type="chain" id="PRO_5041222465" description="DUF7371 domain-containing protein" evidence="1">
    <location>
        <begin position="20"/>
        <end position="553"/>
    </location>
</feature>
<protein>
    <recommendedName>
        <fullName evidence="2">DUF7371 domain-containing protein</fullName>
    </recommendedName>
</protein>
<feature type="signal peptide" evidence="1">
    <location>
        <begin position="1"/>
        <end position="19"/>
    </location>
</feature>
<evidence type="ECO:0000313" key="3">
    <source>
        <dbReference type="EMBL" id="KAJ9604081.1"/>
    </source>
</evidence>
<accession>A0AA38WZM3</accession>
<keyword evidence="4" id="KW-1185">Reference proteome</keyword>
<organism evidence="3 4">
    <name type="scientific">Cladophialophora chaetospira</name>
    <dbReference type="NCBI Taxonomy" id="386627"/>
    <lineage>
        <taxon>Eukaryota</taxon>
        <taxon>Fungi</taxon>
        <taxon>Dikarya</taxon>
        <taxon>Ascomycota</taxon>
        <taxon>Pezizomycotina</taxon>
        <taxon>Eurotiomycetes</taxon>
        <taxon>Chaetothyriomycetidae</taxon>
        <taxon>Chaetothyriales</taxon>
        <taxon>Herpotrichiellaceae</taxon>
        <taxon>Cladophialophora</taxon>
    </lineage>
</organism>
<sequence length="553" mass="58665">MRYLTSFLIVGVVLEMCEAGVLGIREAATQPCSPVTIWNFATVYATVTIAPPTVTIIQQDPNAVASSMAFQNTIYYSNLVVEAPVSGMPLPPYTFTDTVRVSGYEATELSNIPVGTVFYESKSASGTASPVASIAAAVTTVTVSPVPVTSTQKQKEQVNGTTIAATDGSVHSAFTSPYGGWNVSTANSSLVGPGTTGSGTFPGASGLSASSTGVQPASTSLLRTSTVTQIATVFVTVPPESTYGYAPPPAYGTEAPISDGIEKRQTCVWISATIGGQEVGWCNNWAGGSTYTFTSWETTITPDYIPGIGTITHHSSRPASSVTRSVTIQTSTPSPTIATPSPTATVCGESGPFQITFDDLIPNGSDADHPEAPMIQNPYSYLNWGDGWTYVPPPNDPFPSQSGDRLAEWDPSVNNTILGSPNAGSIPPGSIGAWDRNSSFYWFNATSAYVGCDNSATNLSQFCDFVATAYQWNEATQSEVVAATEHFHIAPCPDFVDCQLTKINFNKLFHRMSTLQFYANVQGNISKFWMDTIDMDWYDNSCAAGLARISGQD</sequence>
<evidence type="ECO:0000256" key="1">
    <source>
        <dbReference type="SAM" id="SignalP"/>
    </source>
</evidence>
<dbReference type="Proteomes" id="UP001172673">
    <property type="component" value="Unassembled WGS sequence"/>
</dbReference>
<keyword evidence="1" id="KW-0732">Signal</keyword>
<comment type="caution">
    <text evidence="3">The sequence shown here is derived from an EMBL/GenBank/DDBJ whole genome shotgun (WGS) entry which is preliminary data.</text>
</comment>
<proteinExistence type="predicted"/>
<dbReference type="Pfam" id="PF24086">
    <property type="entry name" value="DUF7371"/>
    <property type="match status" value="1"/>
</dbReference>
<dbReference type="EMBL" id="JAPDRK010000020">
    <property type="protein sequence ID" value="KAJ9604081.1"/>
    <property type="molecule type" value="Genomic_DNA"/>
</dbReference>